<name>U4L609_PYROM</name>
<organism evidence="1 2">
    <name type="scientific">Pyronema omphalodes (strain CBS 100304)</name>
    <name type="common">Pyronema confluens</name>
    <dbReference type="NCBI Taxonomy" id="1076935"/>
    <lineage>
        <taxon>Eukaryota</taxon>
        <taxon>Fungi</taxon>
        <taxon>Dikarya</taxon>
        <taxon>Ascomycota</taxon>
        <taxon>Pezizomycotina</taxon>
        <taxon>Pezizomycetes</taxon>
        <taxon>Pezizales</taxon>
        <taxon>Pyronemataceae</taxon>
        <taxon>Pyronema</taxon>
    </lineage>
</organism>
<evidence type="ECO:0000313" key="1">
    <source>
        <dbReference type="EMBL" id="CCX05450.1"/>
    </source>
</evidence>
<gene>
    <name evidence="1" type="ORF">PCON_05037</name>
</gene>
<sequence length="31" mass="3695">MIHSKNGLVGTYSWPLNWILCWEDYSVGIRR</sequence>
<accession>U4L609</accession>
<protein>
    <submittedName>
        <fullName evidence="1">Uncharacterized protein</fullName>
    </submittedName>
</protein>
<reference evidence="1 2" key="1">
    <citation type="journal article" date="2013" name="PLoS Genet.">
        <title>The genome and development-dependent transcriptomes of Pyronema confluens: a window into fungal evolution.</title>
        <authorList>
            <person name="Traeger S."/>
            <person name="Altegoer F."/>
            <person name="Freitag M."/>
            <person name="Gabaldon T."/>
            <person name="Kempken F."/>
            <person name="Kumar A."/>
            <person name="Marcet-Houben M."/>
            <person name="Poggeler S."/>
            <person name="Stajich J.E."/>
            <person name="Nowrousian M."/>
        </authorList>
    </citation>
    <scope>NUCLEOTIDE SEQUENCE [LARGE SCALE GENOMIC DNA]</scope>
    <source>
        <strain evidence="2">CBS 100304</strain>
        <tissue evidence="1">Vegetative mycelium</tissue>
    </source>
</reference>
<dbReference type="EMBL" id="HF935254">
    <property type="protein sequence ID" value="CCX05450.1"/>
    <property type="molecule type" value="Genomic_DNA"/>
</dbReference>
<evidence type="ECO:0000313" key="2">
    <source>
        <dbReference type="Proteomes" id="UP000018144"/>
    </source>
</evidence>
<dbReference type="AlphaFoldDB" id="U4L609"/>
<keyword evidence="2" id="KW-1185">Reference proteome</keyword>
<proteinExistence type="predicted"/>
<dbReference type="Proteomes" id="UP000018144">
    <property type="component" value="Unassembled WGS sequence"/>
</dbReference>